<name>A0A8S5VF28_9CAUD</name>
<dbReference type="EMBL" id="BK016258">
    <property type="protein sequence ID" value="DAG05377.1"/>
    <property type="molecule type" value="Genomic_DNA"/>
</dbReference>
<proteinExistence type="predicted"/>
<evidence type="ECO:0000313" key="1">
    <source>
        <dbReference type="EMBL" id="DAG05377.1"/>
    </source>
</evidence>
<organism evidence="1">
    <name type="scientific">Myoviridae sp. ctai52</name>
    <dbReference type="NCBI Taxonomy" id="2825134"/>
    <lineage>
        <taxon>Viruses</taxon>
        <taxon>Duplodnaviria</taxon>
        <taxon>Heunggongvirae</taxon>
        <taxon>Uroviricota</taxon>
        <taxon>Caudoviricetes</taxon>
    </lineage>
</organism>
<sequence length="68" mass="7694">MKIITSSGISYPVSKYFLINDNNFDTNEDVLDYILNNLSTVEIFKISAETSGKKPIYILTNQICSIEI</sequence>
<protein>
    <submittedName>
        <fullName evidence="1">Uncharacterized protein</fullName>
    </submittedName>
</protein>
<reference evidence="1" key="1">
    <citation type="journal article" date="2021" name="Proc. Natl. Acad. Sci. U.S.A.">
        <title>A Catalog of Tens of Thousands of Viruses from Human Metagenomes Reveals Hidden Associations with Chronic Diseases.</title>
        <authorList>
            <person name="Tisza M.J."/>
            <person name="Buck C.B."/>
        </authorList>
    </citation>
    <scope>NUCLEOTIDE SEQUENCE</scope>
    <source>
        <strain evidence="1">Ctai52</strain>
    </source>
</reference>
<accession>A0A8S5VF28</accession>